<feature type="region of interest" description="Disordered" evidence="1">
    <location>
        <begin position="52"/>
        <end position="132"/>
    </location>
</feature>
<keyword evidence="2" id="KW-0732">Signal</keyword>
<evidence type="ECO:0000313" key="4">
    <source>
        <dbReference type="Proteomes" id="UP000319557"/>
    </source>
</evidence>
<name>A0A517M0V1_9BACT</name>
<evidence type="ECO:0000256" key="1">
    <source>
        <dbReference type="SAM" id="MobiDB-lite"/>
    </source>
</evidence>
<dbReference type="RefSeq" id="WP_145345790.1">
    <property type="nucleotide sequence ID" value="NZ_CP036261.1"/>
</dbReference>
<feature type="chain" id="PRO_5021832980" evidence="2">
    <location>
        <begin position="24"/>
        <end position="256"/>
    </location>
</feature>
<accession>A0A517M0V1</accession>
<proteinExistence type="predicted"/>
<feature type="compositionally biased region" description="Polar residues" evidence="1">
    <location>
        <begin position="178"/>
        <end position="250"/>
    </location>
</feature>
<feature type="compositionally biased region" description="Polar residues" evidence="1">
    <location>
        <begin position="73"/>
        <end position="101"/>
    </location>
</feature>
<dbReference type="Proteomes" id="UP000319557">
    <property type="component" value="Chromosome"/>
</dbReference>
<evidence type="ECO:0000313" key="3">
    <source>
        <dbReference type="EMBL" id="QDS88510.1"/>
    </source>
</evidence>
<protein>
    <submittedName>
        <fullName evidence="3">Uncharacterized protein</fullName>
    </submittedName>
</protein>
<sequence precursor="true">MPRTSLSLATVLIVGMSASLVQAQMFKNAISGSTQQLKRTGGNVSNYAKQRYAPLPRESYSKLGGPGGLVPDSRSSQQKKSQGLQYDNSRTVKRGNSNTITAGEHVKRKSSYAATLTQPKAQNQPQARQPSDAEAIAGAIGGLIGGFARAEQQRQASMQQQQRQQPWGQQRPQQQQQGFTNGSNGYGQVQRQGYSQRQNQGQMSHNGQSTQRYQVQRPNYSNQQNYSGQRSYSNQPTYSGQQNRSSQQPNRYYRSR</sequence>
<keyword evidence="4" id="KW-1185">Reference proteome</keyword>
<dbReference type="EMBL" id="CP036261">
    <property type="protein sequence ID" value="QDS88510.1"/>
    <property type="molecule type" value="Genomic_DNA"/>
</dbReference>
<feature type="region of interest" description="Disordered" evidence="1">
    <location>
        <begin position="150"/>
        <end position="256"/>
    </location>
</feature>
<gene>
    <name evidence="3" type="ORF">EC9_27010</name>
</gene>
<dbReference type="AlphaFoldDB" id="A0A517M0V1"/>
<evidence type="ECO:0000256" key="2">
    <source>
        <dbReference type="SAM" id="SignalP"/>
    </source>
</evidence>
<feature type="signal peptide" evidence="2">
    <location>
        <begin position="1"/>
        <end position="23"/>
    </location>
</feature>
<reference evidence="3 4" key="1">
    <citation type="submission" date="2019-02" db="EMBL/GenBank/DDBJ databases">
        <title>Deep-cultivation of Planctomycetes and their phenomic and genomic characterization uncovers novel biology.</title>
        <authorList>
            <person name="Wiegand S."/>
            <person name="Jogler M."/>
            <person name="Boedeker C."/>
            <person name="Pinto D."/>
            <person name="Vollmers J."/>
            <person name="Rivas-Marin E."/>
            <person name="Kohn T."/>
            <person name="Peeters S.H."/>
            <person name="Heuer A."/>
            <person name="Rast P."/>
            <person name="Oberbeckmann S."/>
            <person name="Bunk B."/>
            <person name="Jeske O."/>
            <person name="Meyerdierks A."/>
            <person name="Storesund J.E."/>
            <person name="Kallscheuer N."/>
            <person name="Luecker S."/>
            <person name="Lage O.M."/>
            <person name="Pohl T."/>
            <person name="Merkel B.J."/>
            <person name="Hornburger P."/>
            <person name="Mueller R.-W."/>
            <person name="Bruemmer F."/>
            <person name="Labrenz M."/>
            <person name="Spormann A.M."/>
            <person name="Op den Camp H."/>
            <person name="Overmann J."/>
            <person name="Amann R."/>
            <person name="Jetten M.S.M."/>
            <person name="Mascher T."/>
            <person name="Medema M.H."/>
            <person name="Devos D.P."/>
            <person name="Kaster A.-K."/>
            <person name="Ovreas L."/>
            <person name="Rohde M."/>
            <person name="Galperin M.Y."/>
            <person name="Jogler C."/>
        </authorList>
    </citation>
    <scope>NUCLEOTIDE SEQUENCE [LARGE SCALE GENOMIC DNA]</scope>
    <source>
        <strain evidence="3 4">EC9</strain>
    </source>
</reference>
<feature type="compositionally biased region" description="Low complexity" evidence="1">
    <location>
        <begin position="150"/>
        <end position="177"/>
    </location>
</feature>
<feature type="compositionally biased region" description="Polar residues" evidence="1">
    <location>
        <begin position="112"/>
        <end position="129"/>
    </location>
</feature>
<dbReference type="KEGG" id="ruv:EC9_27010"/>
<organism evidence="3 4">
    <name type="scientific">Rosistilla ulvae</name>
    <dbReference type="NCBI Taxonomy" id="1930277"/>
    <lineage>
        <taxon>Bacteria</taxon>
        <taxon>Pseudomonadati</taxon>
        <taxon>Planctomycetota</taxon>
        <taxon>Planctomycetia</taxon>
        <taxon>Pirellulales</taxon>
        <taxon>Pirellulaceae</taxon>
        <taxon>Rosistilla</taxon>
    </lineage>
</organism>